<evidence type="ECO:0000256" key="3">
    <source>
        <dbReference type="ARBA" id="ARBA00022692"/>
    </source>
</evidence>
<proteinExistence type="inferred from homology"/>
<evidence type="ECO:0000256" key="7">
    <source>
        <dbReference type="SAM" id="MobiDB-lite"/>
    </source>
</evidence>
<gene>
    <name evidence="10" type="ORF">DES53_101350</name>
</gene>
<evidence type="ECO:0000256" key="1">
    <source>
        <dbReference type="ARBA" id="ARBA00004651"/>
    </source>
</evidence>
<dbReference type="PANTHER" id="PTHR30509:SF9">
    <property type="entry name" value="MULTIDRUG RESISTANCE PROTEIN MDTO"/>
    <property type="match status" value="1"/>
</dbReference>
<comment type="subcellular location">
    <subcellularLocation>
        <location evidence="1">Cell membrane</location>
        <topology evidence="1">Multi-pass membrane protein</topology>
    </subcellularLocation>
</comment>
<name>A0A366HTE5_9BACT</name>
<accession>A0A366HTE5</accession>
<evidence type="ECO:0000313" key="11">
    <source>
        <dbReference type="Proteomes" id="UP000253426"/>
    </source>
</evidence>
<comment type="similarity">
    <text evidence="6">Belongs to the YccS/YhfK family.</text>
</comment>
<sequence>MASPHDSTRAGKVFEHSMLTTDVARALRSSLAMAGAWSLCLLTGNPWAVIMAAPAAQNVALLDVRGDYRARAAILLVLTAVLACSAWAGAMAGNHLITAVLAIGVLAMLAGCWRYLSGDYGPNFALASGLFFLLAMSEPGDWSHAWHLMAATCLGGLGGILVQLAGWFFRPQHAVRHAVAETWVAASDLVTAMRSETDDGKPTVQQVPEKEGALRATVDRTLHVIATTMGQRSESLAAHLDDTTQLAARLATRTTALHTAMETLRSRDDFKSVGPSFDSALRSLASALRSGALTVITHRPEQLMALDVRIRRAGDLLQVLDTRLQSLALQDEEVLQARQMLAMVSELLPTVQLTLRETVDHGTPQSGFALRLPDLSGMSMRSLGAWVNPPAQFDWTLVRYTFRVAAVLMVAVAIHQWFQIPRGHWIAFTALVVLQPDYGATRQKLGQRLFGTLAGSTVGSLLLWVKMPAAGFILCASVMAFCFAYFVRRRYGYAVFFVTLMIVLMTESMIPVHLDFTVERLLATLAGGMLSLAAAFLLWPKWEQSQAPRYVAAALRANRNYLESVVEHFGKGDRFTGAAVLAKRTVERANSQAVASLQRLLSEPSKRRGDVEQIAALTTYNQRLTRAITVLGQHLNHRAGDPLAIPHAYVTSITETMEGLAKSLESGVPSPKDSWQKTAPPANISPDDAMVYRQLATVVTEIDAMALAAGATT</sequence>
<dbReference type="InterPro" id="IPR049453">
    <property type="entry name" value="Memb_transporter_dom"/>
</dbReference>
<feature type="region of interest" description="Disordered" evidence="7">
    <location>
        <begin position="663"/>
        <end position="682"/>
    </location>
</feature>
<dbReference type="EMBL" id="QNRR01000001">
    <property type="protein sequence ID" value="RBP47553.1"/>
    <property type="molecule type" value="Genomic_DNA"/>
</dbReference>
<feature type="transmembrane region" description="Helical" evidence="8">
    <location>
        <begin position="68"/>
        <end position="90"/>
    </location>
</feature>
<feature type="transmembrane region" description="Helical" evidence="8">
    <location>
        <begin position="520"/>
        <end position="539"/>
    </location>
</feature>
<evidence type="ECO:0000256" key="8">
    <source>
        <dbReference type="SAM" id="Phobius"/>
    </source>
</evidence>
<comment type="caution">
    <text evidence="10">The sequence shown here is derived from an EMBL/GenBank/DDBJ whole genome shotgun (WGS) entry which is preliminary data.</text>
</comment>
<feature type="transmembrane region" description="Helical" evidence="8">
    <location>
        <begin position="146"/>
        <end position="169"/>
    </location>
</feature>
<evidence type="ECO:0000256" key="5">
    <source>
        <dbReference type="ARBA" id="ARBA00023136"/>
    </source>
</evidence>
<evidence type="ECO:0000256" key="4">
    <source>
        <dbReference type="ARBA" id="ARBA00022989"/>
    </source>
</evidence>
<evidence type="ECO:0000259" key="9">
    <source>
        <dbReference type="Pfam" id="PF13515"/>
    </source>
</evidence>
<evidence type="ECO:0000313" key="10">
    <source>
        <dbReference type="EMBL" id="RBP47553.1"/>
    </source>
</evidence>
<feature type="transmembrane region" description="Helical" evidence="8">
    <location>
        <begin position="36"/>
        <end position="56"/>
    </location>
</feature>
<evidence type="ECO:0000256" key="2">
    <source>
        <dbReference type="ARBA" id="ARBA00022475"/>
    </source>
</evidence>
<evidence type="ECO:0000256" key="6">
    <source>
        <dbReference type="ARBA" id="ARBA00043993"/>
    </source>
</evidence>
<dbReference type="GO" id="GO:0005886">
    <property type="term" value="C:plasma membrane"/>
    <property type="evidence" value="ECO:0007669"/>
    <property type="project" value="UniProtKB-SubCell"/>
</dbReference>
<feature type="transmembrane region" description="Helical" evidence="8">
    <location>
        <begin position="123"/>
        <end position="140"/>
    </location>
</feature>
<dbReference type="Pfam" id="PF13515">
    <property type="entry name" value="FUSC_2"/>
    <property type="match status" value="1"/>
</dbReference>
<keyword evidence="2" id="KW-1003">Cell membrane</keyword>
<reference evidence="10 11" key="1">
    <citation type="submission" date="2018-06" db="EMBL/GenBank/DDBJ databases">
        <title>Genomic Encyclopedia of Type Strains, Phase IV (KMG-IV): sequencing the most valuable type-strain genomes for metagenomic binning, comparative biology and taxonomic classification.</title>
        <authorList>
            <person name="Goeker M."/>
        </authorList>
    </citation>
    <scope>NUCLEOTIDE SEQUENCE [LARGE SCALE GENOMIC DNA]</scope>
    <source>
        <strain evidence="10 11">DSM 25532</strain>
    </source>
</reference>
<feature type="transmembrane region" description="Helical" evidence="8">
    <location>
        <begin position="494"/>
        <end position="514"/>
    </location>
</feature>
<dbReference type="PANTHER" id="PTHR30509">
    <property type="entry name" value="P-HYDROXYBENZOIC ACID EFFLUX PUMP SUBUNIT-RELATED"/>
    <property type="match status" value="1"/>
</dbReference>
<keyword evidence="11" id="KW-1185">Reference proteome</keyword>
<feature type="transmembrane region" description="Helical" evidence="8">
    <location>
        <begin position="471"/>
        <end position="487"/>
    </location>
</feature>
<feature type="transmembrane region" description="Helical" evidence="8">
    <location>
        <begin position="400"/>
        <end position="418"/>
    </location>
</feature>
<dbReference type="AlphaFoldDB" id="A0A366HTE5"/>
<feature type="domain" description="Integral membrane bound transporter" evidence="9">
    <location>
        <begin position="410"/>
        <end position="533"/>
    </location>
</feature>
<keyword evidence="4 8" id="KW-1133">Transmembrane helix</keyword>
<protein>
    <submittedName>
        <fullName evidence="10">Putative membrane protein YccC</fullName>
    </submittedName>
</protein>
<dbReference type="OrthoDB" id="7491335at2"/>
<keyword evidence="3 8" id="KW-0812">Transmembrane</keyword>
<organism evidence="10 11">
    <name type="scientific">Roseimicrobium gellanilyticum</name>
    <dbReference type="NCBI Taxonomy" id="748857"/>
    <lineage>
        <taxon>Bacteria</taxon>
        <taxon>Pseudomonadati</taxon>
        <taxon>Verrucomicrobiota</taxon>
        <taxon>Verrucomicrobiia</taxon>
        <taxon>Verrucomicrobiales</taxon>
        <taxon>Verrucomicrobiaceae</taxon>
        <taxon>Roseimicrobium</taxon>
    </lineage>
</organism>
<dbReference type="Proteomes" id="UP000253426">
    <property type="component" value="Unassembled WGS sequence"/>
</dbReference>
<keyword evidence="5 8" id="KW-0472">Membrane</keyword>
<feature type="transmembrane region" description="Helical" evidence="8">
    <location>
        <begin position="96"/>
        <end position="116"/>
    </location>
</feature>